<dbReference type="SUPFAM" id="SSF49265">
    <property type="entry name" value="Fibronectin type III"/>
    <property type="match status" value="1"/>
</dbReference>
<keyword evidence="1" id="KW-0378">Hydrolase</keyword>
<keyword evidence="2" id="KW-0119">Carbohydrate metabolism</keyword>
<dbReference type="Pfam" id="PF25833">
    <property type="entry name" value="Fn3_SaeA_3rd"/>
    <property type="match status" value="1"/>
</dbReference>
<gene>
    <name evidence="4" type="ORF">JEQ17_11510</name>
</gene>
<dbReference type="InterPro" id="IPR036116">
    <property type="entry name" value="FN3_sf"/>
</dbReference>
<dbReference type="SMART" id="SM00060">
    <property type="entry name" value="FN3"/>
    <property type="match status" value="2"/>
</dbReference>
<keyword evidence="5" id="KW-1185">Reference proteome</keyword>
<protein>
    <submittedName>
        <fullName evidence="4">Tat pathway signal protein</fullName>
    </submittedName>
</protein>
<dbReference type="InterPro" id="IPR013783">
    <property type="entry name" value="Ig-like_fold"/>
</dbReference>
<dbReference type="EMBL" id="CP066831">
    <property type="protein sequence ID" value="QQM40035.1"/>
    <property type="molecule type" value="Genomic_DNA"/>
</dbReference>
<dbReference type="RefSeq" id="WP_200395161.1">
    <property type="nucleotide sequence ID" value="NZ_CP066831.1"/>
</dbReference>
<feature type="domain" description="Fibronectin type-III" evidence="3">
    <location>
        <begin position="925"/>
        <end position="1015"/>
    </location>
</feature>
<accession>A0A7T7I2V0</accession>
<evidence type="ECO:0000256" key="2">
    <source>
        <dbReference type="ARBA" id="ARBA00023326"/>
    </source>
</evidence>
<dbReference type="InterPro" id="IPR006311">
    <property type="entry name" value="TAT_signal"/>
</dbReference>
<dbReference type="Gene3D" id="2.60.120.260">
    <property type="entry name" value="Galactose-binding domain-like"/>
    <property type="match status" value="1"/>
</dbReference>
<dbReference type="CDD" id="cd00063">
    <property type="entry name" value="FN3"/>
    <property type="match status" value="1"/>
</dbReference>
<evidence type="ECO:0000259" key="3">
    <source>
        <dbReference type="PROSITE" id="PS50853"/>
    </source>
</evidence>
<proteinExistence type="predicted"/>
<evidence type="ECO:0000313" key="4">
    <source>
        <dbReference type="EMBL" id="QQM40035.1"/>
    </source>
</evidence>
<dbReference type="InterPro" id="IPR058692">
    <property type="entry name" value="Fn3_SaeA_2nd"/>
</dbReference>
<evidence type="ECO:0000256" key="1">
    <source>
        <dbReference type="ARBA" id="ARBA00023295"/>
    </source>
</evidence>
<evidence type="ECO:0000313" key="5">
    <source>
        <dbReference type="Proteomes" id="UP000595636"/>
    </source>
</evidence>
<reference evidence="4 5" key="1">
    <citation type="submission" date="2020-12" db="EMBL/GenBank/DDBJ databases">
        <title>A novel species.</title>
        <authorList>
            <person name="Li K."/>
        </authorList>
    </citation>
    <scope>NUCLEOTIDE SEQUENCE [LARGE SCALE GENOMIC DNA]</scope>
    <source>
        <strain evidence="4 5">ZYC-3</strain>
    </source>
</reference>
<dbReference type="InterPro" id="IPR008979">
    <property type="entry name" value="Galactose-bd-like_sf"/>
</dbReference>
<keyword evidence="1" id="KW-0326">Glycosidase</keyword>
<name>A0A7T7I2V0_9ACTN</name>
<dbReference type="PROSITE" id="PS50853">
    <property type="entry name" value="FN3"/>
    <property type="match status" value="1"/>
</dbReference>
<dbReference type="Gene3D" id="2.60.40.10">
    <property type="entry name" value="Immunoglobulins"/>
    <property type="match status" value="2"/>
</dbReference>
<keyword evidence="2" id="KW-0624">Polysaccharide degradation</keyword>
<dbReference type="InterPro" id="IPR003961">
    <property type="entry name" value="FN3_dom"/>
</dbReference>
<dbReference type="SUPFAM" id="SSF49785">
    <property type="entry name" value="Galactose-binding domain-like"/>
    <property type="match status" value="1"/>
</dbReference>
<dbReference type="Proteomes" id="UP000595636">
    <property type="component" value="Chromosome"/>
</dbReference>
<organism evidence="4 5">
    <name type="scientific">Streptomyces liliifuscus</name>
    <dbReference type="NCBI Taxonomy" id="2797636"/>
    <lineage>
        <taxon>Bacteria</taxon>
        <taxon>Bacillati</taxon>
        <taxon>Actinomycetota</taxon>
        <taxon>Actinomycetes</taxon>
        <taxon>Kitasatosporales</taxon>
        <taxon>Streptomycetaceae</taxon>
        <taxon>Streptomyces</taxon>
    </lineage>
</organism>
<sequence length="1504" mass="166789">MSVTRRSVLAGTAAGTGALALTGWSWTAAEQASAAGVEEASAAGAEEAGGARRLDLVDFGDPDSETAHGLAAPDSAAVDGNAGDRARVAKPLATPGIKTGDLRFMMRVDPLHQNYLTVKFWGGDTSPYKTIAYINGEQIGYRRSGDYEALNTGTNRPLPGRFFYATVMLPLEHTKGREHAEITLRTYDAAFTAKVTADSRGYYRAYTHTGAYLDVSGEPQADFTPPTDTVADLSDPQKQALVDGYVAGQVKLFNDHSAKIDASATARLSIVRYEDELRFYASALTQSAWCPARTAAERRTALLRIFKCVDNHTKDYYADTRLLARGGHQGDWGGYYGALGEALYIVENLVADNEVLGRQAFETFLDEPFTTGTSEGKTSLKDVDFDGSPLTRRAAWGRVLKANFDYARSRLSYIYNQVMYTYEGAWEAHEGLRVIGSEFYEGRARSHRIAGEALGWLPFLGEEVLVGPDGQDLDLFHSLFYHDTTARWTDDYTKYVIKGLARSKLDKAGNLVRRLPLGKHYTTVTEAGHTRENGYVANYGEATNYLPEWFHRTWGHQGDEELNDRILEIALRNLHARSLARMTDLDDNLKRTMRMEMVIDERNTNYPGFPGYVLRISEGRILNYVSLARHMAEHADRYTANRWAATRSYAREAVGFAQQQLADHQYFNSFASVTGKNKYDLTLGETYAYLKAHEPTGIVHPHTDFAHYTAAELTALAVKRSDYERFAWVDVDCMFVSLRDGDFHLWGQLNERQRGFARNGRLHVRQANRDHIVQINTNGRFQYEDYWARMDNIDVDFMEDQQTGDSSALQALAGELAPITHQPGVGTVHRENFEADHAYSGYPDLLTARYGRYFFVFNTTRGTYGNERAYEVEVPSATGRTGSTGSTVLDLVSGRELPVRGGKVKVPPKTGLVLKLPTPLETELPPAHVDFVHTLPGDGAVTVTWQTTAGASHYEVRRATRQQGPYKVLAEKETGRHFTDTSARPGETYFYTVTAVNGQGQGWTSHTIRTELPKPISPGLRNSGWRDDALRKARPGSTAVRGSTIRVLGARGDGLGEGDDYKVPSRDIEDQLHYVSRPLAGSFTLTTHITGARGPLTGLMLRDRIAADTRHLFFGADKDGQLVFHNRTRDSRHDWQDDLRSPITRRLDGQTLAATPYLRIVRDIGSHRVHGQVSSDGTTWVTVATLFTPFPYAVHAGFAATGDAEFAKVAVDTLGAHALLLSVEREADTATVRWNKPDDALTFTLSRSTGGGQWEVLKEDTREYTYEDKNLRHGTRSYKVTATLVGGGTRDSAVAVAVAETFAQVLARARKADAAEWTKKSYAAFTAELDRIEKATGDPETDRVDAVYAAHELLVSIDTLLRKFQVTPSMVVASTTQWPGTGTKEAAGWRAFDGDISTYTDTTAAESWIDIDAGASGPITVDRIRLYPRGDQLSRANGTVFRGSDEAGAGWTDFHTVGGVDTARWYEFRLAERVSYRRIRVFDGHNGRCNVGEIEFWYQLPDEG</sequence>
<dbReference type="GO" id="GO:0016798">
    <property type="term" value="F:hydrolase activity, acting on glycosyl bonds"/>
    <property type="evidence" value="ECO:0007669"/>
    <property type="project" value="UniProtKB-KW"/>
</dbReference>
<dbReference type="GO" id="GO:0000272">
    <property type="term" value="P:polysaccharide catabolic process"/>
    <property type="evidence" value="ECO:0007669"/>
    <property type="project" value="UniProtKB-KW"/>
</dbReference>
<dbReference type="PROSITE" id="PS51318">
    <property type="entry name" value="TAT"/>
    <property type="match status" value="1"/>
</dbReference>
<dbReference type="KEGG" id="slf:JEQ17_11510"/>